<evidence type="ECO:0008006" key="3">
    <source>
        <dbReference type="Google" id="ProtNLM"/>
    </source>
</evidence>
<proteinExistence type="predicted"/>
<dbReference type="PANTHER" id="PTHR30600">
    <property type="entry name" value="CYTOCHROME C PEROXIDASE-RELATED"/>
    <property type="match status" value="1"/>
</dbReference>
<dbReference type="SUPFAM" id="SSF46626">
    <property type="entry name" value="Cytochrome c"/>
    <property type="match status" value="1"/>
</dbReference>
<dbReference type="InterPro" id="IPR051395">
    <property type="entry name" value="Cytochrome_c_Peroxidase/MauG"/>
</dbReference>
<dbReference type="InterPro" id="IPR036909">
    <property type="entry name" value="Cyt_c-like_dom_sf"/>
</dbReference>
<dbReference type="Gene3D" id="1.10.760.10">
    <property type="entry name" value="Cytochrome c-like domain"/>
    <property type="match status" value="1"/>
</dbReference>
<evidence type="ECO:0000313" key="2">
    <source>
        <dbReference type="Proteomes" id="UP001501323"/>
    </source>
</evidence>
<protein>
    <recommendedName>
        <fullName evidence="3">Cytochrome c domain-containing protein</fullName>
    </recommendedName>
</protein>
<dbReference type="EMBL" id="BAABJY010000002">
    <property type="protein sequence ID" value="GAA4868643.1"/>
    <property type="molecule type" value="Genomic_DNA"/>
</dbReference>
<gene>
    <name evidence="1" type="ORF">GCM10023332_21480</name>
</gene>
<dbReference type="Pfam" id="PF06537">
    <property type="entry name" value="DHOR"/>
    <property type="match status" value="1"/>
</dbReference>
<comment type="caution">
    <text evidence="1">The sequence shown here is derived from an EMBL/GenBank/DDBJ whole genome shotgun (WGS) entry which is preliminary data.</text>
</comment>
<keyword evidence="2" id="KW-1185">Reference proteome</keyword>
<name>A0ABP9E433_9GAMM</name>
<sequence length="539" mass="57179">MGGAMDANRKSRKHHWVVALALALPLSAWALWHLPALLGASSENMEAATGIVASLAPATPGARTANEVALIGDGPALGMHLEEADIAAGRIGFDDVLAHGEQLFTAKFNRFDGQGRPAATGTGVLRDPEGQPVFLRTSGPDANACSGCHNDPFIGGAGEVVANVFVLAQALEPVTESVSPDFSNERNTLGMQGSGAIEMLAREMSGQLHAARLHALARAQATGLPVRTGLLANGISFGALTARPDGSLDTSEVAGVDADLVVRPFHQKGAVVSLREFSNNAMNHHHGMQSVERFGTARTGSDDHDADGIPDELSVGDITALTLYQAALATPGQVFPDAFEARRAVLQGERSFDAIGCSGCHVPAMTLRSRLFTEPNPFNPPGNLRPEDVDRGHAFDLTRQGELPRLEATRGGGAVVRAYTDLKRHDLCDDDIRHYCNERVKQAGIATELFLTRKLWDVGNSAPYGHRGDLTTLTDAILAHGGEARAVREAYRALPPGQQAAVVEFLKSLQMLPPGTRSLVVDSRYRPLNKDALAQALGP</sequence>
<dbReference type="Proteomes" id="UP001501323">
    <property type="component" value="Unassembled WGS sequence"/>
</dbReference>
<evidence type="ECO:0000313" key="1">
    <source>
        <dbReference type="EMBL" id="GAA4868643.1"/>
    </source>
</evidence>
<dbReference type="PANTHER" id="PTHR30600:SF4">
    <property type="entry name" value="CYTOCHROME C DOMAIN-CONTAINING PROTEIN"/>
    <property type="match status" value="1"/>
</dbReference>
<accession>A0ABP9E433</accession>
<dbReference type="InterPro" id="IPR010538">
    <property type="entry name" value="DHOR"/>
</dbReference>
<reference evidence="2" key="1">
    <citation type="journal article" date="2019" name="Int. J. Syst. Evol. Microbiol.">
        <title>The Global Catalogue of Microorganisms (GCM) 10K type strain sequencing project: providing services to taxonomists for standard genome sequencing and annotation.</title>
        <authorList>
            <consortium name="The Broad Institute Genomics Platform"/>
            <consortium name="The Broad Institute Genome Sequencing Center for Infectious Disease"/>
            <person name="Wu L."/>
            <person name="Ma J."/>
        </authorList>
    </citation>
    <scope>NUCLEOTIDE SEQUENCE [LARGE SCALE GENOMIC DNA]</scope>
    <source>
        <strain evidence="2">JCM 18392</strain>
    </source>
</reference>
<organism evidence="1 2">
    <name type="scientific">Luteimonas vadosa</name>
    <dbReference type="NCBI Taxonomy" id="1165507"/>
    <lineage>
        <taxon>Bacteria</taxon>
        <taxon>Pseudomonadati</taxon>
        <taxon>Pseudomonadota</taxon>
        <taxon>Gammaproteobacteria</taxon>
        <taxon>Lysobacterales</taxon>
        <taxon>Lysobacteraceae</taxon>
        <taxon>Luteimonas</taxon>
    </lineage>
</organism>